<sequence length="400" mass="44871">MASKDVEVPPPSASGTTSTENATTSSSSISTATTATAPSTALSIPASAANQSSSGANLTSSTEGGSTTFASRSSLFTSPIKYSSLKKEGEYLHDFRDGDKTLMNYVNHVGAMNVFDIFLDYTRVITQDSKQSAAAFYKEENASLNRYNDIRYYIHANYVDGYREEKKYILTQAPLEATFERFWEMVWKENSTMIVALTPLDGEKCPIYLPIGSGQSKEYGAIKVVNMGTRHIRDVYDATLLMITKDGSPIRTILHIIFFSWPDKETPIRPTEIIHFIDDINFNRNILMKNAQNKGWLTEGKTTKSPIIIHCKAGVGRSGALAAIDICSRKLDDTFKRGSPAVDVRDTVLRLRTQREMAVQKPEQYLFIHLSVYEYAVRKRYFESIEDVHLDLFVNRKPKK</sequence>
<evidence type="ECO:0000313" key="2">
    <source>
        <dbReference type="WBParaSite" id="ES5_v2.g17227.t1"/>
    </source>
</evidence>
<name>A0AC34FIQ2_9BILA</name>
<proteinExistence type="predicted"/>
<organism evidence="1 2">
    <name type="scientific">Panagrolaimus sp. ES5</name>
    <dbReference type="NCBI Taxonomy" id="591445"/>
    <lineage>
        <taxon>Eukaryota</taxon>
        <taxon>Metazoa</taxon>
        <taxon>Ecdysozoa</taxon>
        <taxon>Nematoda</taxon>
        <taxon>Chromadorea</taxon>
        <taxon>Rhabditida</taxon>
        <taxon>Tylenchina</taxon>
        <taxon>Panagrolaimomorpha</taxon>
        <taxon>Panagrolaimoidea</taxon>
        <taxon>Panagrolaimidae</taxon>
        <taxon>Panagrolaimus</taxon>
    </lineage>
</organism>
<accession>A0AC34FIQ2</accession>
<reference evidence="2" key="1">
    <citation type="submission" date="2022-11" db="UniProtKB">
        <authorList>
            <consortium name="WormBaseParasite"/>
        </authorList>
    </citation>
    <scope>IDENTIFICATION</scope>
</reference>
<evidence type="ECO:0000313" key="1">
    <source>
        <dbReference type="Proteomes" id="UP000887579"/>
    </source>
</evidence>
<dbReference type="Proteomes" id="UP000887579">
    <property type="component" value="Unplaced"/>
</dbReference>
<protein>
    <submittedName>
        <fullName evidence="2">Protein tyrosine phosphatase</fullName>
    </submittedName>
</protein>
<dbReference type="WBParaSite" id="ES5_v2.g17227.t1">
    <property type="protein sequence ID" value="ES5_v2.g17227.t1"/>
    <property type="gene ID" value="ES5_v2.g17227"/>
</dbReference>